<keyword evidence="3" id="KW-0677">Repeat</keyword>
<evidence type="ECO:0000256" key="4">
    <source>
        <dbReference type="ARBA" id="ARBA00022989"/>
    </source>
</evidence>
<dbReference type="Pfam" id="PF00023">
    <property type="entry name" value="Ank"/>
    <property type="match status" value="1"/>
</dbReference>
<dbReference type="InterPro" id="IPR036770">
    <property type="entry name" value="Ankyrin_rpt-contain_sf"/>
</dbReference>
<keyword evidence="11" id="KW-1185">Reference proteome</keyword>
<evidence type="ECO:0000259" key="9">
    <source>
        <dbReference type="Pfam" id="PF13962"/>
    </source>
</evidence>
<comment type="caution">
    <text evidence="10">The sequence shown here is derived from an EMBL/GenBank/DDBJ whole genome shotgun (WGS) entry which is preliminary data.</text>
</comment>
<feature type="transmembrane region" description="Helical" evidence="8">
    <location>
        <begin position="362"/>
        <end position="380"/>
    </location>
</feature>
<dbReference type="InterPro" id="IPR002110">
    <property type="entry name" value="Ankyrin_rpt"/>
</dbReference>
<dbReference type="SMART" id="SM00248">
    <property type="entry name" value="ANK"/>
    <property type="match status" value="5"/>
</dbReference>
<dbReference type="Pfam" id="PF12796">
    <property type="entry name" value="Ank_2"/>
    <property type="match status" value="2"/>
</dbReference>
<dbReference type="PROSITE" id="PS50088">
    <property type="entry name" value="ANK_REPEAT"/>
    <property type="match status" value="1"/>
</dbReference>
<dbReference type="PANTHER" id="PTHR24186:SF37">
    <property type="entry name" value="PGG DOMAIN-CONTAINING PROTEIN"/>
    <property type="match status" value="1"/>
</dbReference>
<dbReference type="InterPro" id="IPR026961">
    <property type="entry name" value="PGG_dom"/>
</dbReference>
<evidence type="ECO:0000313" key="10">
    <source>
        <dbReference type="EMBL" id="KAK0572294.1"/>
    </source>
</evidence>
<feature type="transmembrane region" description="Helical" evidence="8">
    <location>
        <begin position="298"/>
        <end position="318"/>
    </location>
</feature>
<keyword evidence="5 7" id="KW-0040">ANK repeat</keyword>
<keyword evidence="6 8" id="KW-0472">Membrane</keyword>
<reference evidence="10" key="2">
    <citation type="submission" date="2023-06" db="EMBL/GenBank/DDBJ databases">
        <authorList>
            <person name="Swenson N.G."/>
            <person name="Wegrzyn J.L."/>
            <person name="Mcevoy S.L."/>
        </authorList>
    </citation>
    <scope>NUCLEOTIDE SEQUENCE</scope>
    <source>
        <strain evidence="10">NS2018</strain>
        <tissue evidence="10">Leaf</tissue>
    </source>
</reference>
<evidence type="ECO:0000256" key="3">
    <source>
        <dbReference type="ARBA" id="ARBA00022737"/>
    </source>
</evidence>
<dbReference type="Gene3D" id="1.25.40.20">
    <property type="entry name" value="Ankyrin repeat-containing domain"/>
    <property type="match status" value="1"/>
</dbReference>
<accession>A0AA39RFA6</accession>
<gene>
    <name evidence="10" type="ORF">LWI29_029297</name>
</gene>
<feature type="transmembrane region" description="Helical" evidence="8">
    <location>
        <begin position="420"/>
        <end position="443"/>
    </location>
</feature>
<dbReference type="Pfam" id="PF13962">
    <property type="entry name" value="PGG"/>
    <property type="match status" value="1"/>
</dbReference>
<evidence type="ECO:0000256" key="5">
    <source>
        <dbReference type="ARBA" id="ARBA00023043"/>
    </source>
</evidence>
<feature type="repeat" description="ANK" evidence="7">
    <location>
        <begin position="112"/>
        <end position="134"/>
    </location>
</feature>
<dbReference type="PROSITE" id="PS50297">
    <property type="entry name" value="ANK_REP_REGION"/>
    <property type="match status" value="1"/>
</dbReference>
<evidence type="ECO:0000256" key="8">
    <source>
        <dbReference type="SAM" id="Phobius"/>
    </source>
</evidence>
<dbReference type="PANTHER" id="PTHR24186">
    <property type="entry name" value="PROTEIN PHOSPHATASE 1 REGULATORY SUBUNIT"/>
    <property type="match status" value="1"/>
</dbReference>
<dbReference type="SUPFAM" id="SSF48403">
    <property type="entry name" value="Ankyrin repeat"/>
    <property type="match status" value="1"/>
</dbReference>
<dbReference type="Proteomes" id="UP001168877">
    <property type="component" value="Unassembled WGS sequence"/>
</dbReference>
<keyword evidence="4 8" id="KW-1133">Transmembrane helix</keyword>
<keyword evidence="2 8" id="KW-0812">Transmembrane</keyword>
<evidence type="ECO:0000256" key="7">
    <source>
        <dbReference type="PROSITE-ProRule" id="PRU00023"/>
    </source>
</evidence>
<evidence type="ECO:0000256" key="6">
    <source>
        <dbReference type="ARBA" id="ARBA00023136"/>
    </source>
</evidence>
<evidence type="ECO:0000256" key="1">
    <source>
        <dbReference type="ARBA" id="ARBA00004141"/>
    </source>
</evidence>
<name>A0AA39RFA6_ACESA</name>
<dbReference type="GO" id="GO:0005886">
    <property type="term" value="C:plasma membrane"/>
    <property type="evidence" value="ECO:0007669"/>
    <property type="project" value="TreeGrafter"/>
</dbReference>
<organism evidence="10 11">
    <name type="scientific">Acer saccharum</name>
    <name type="common">Sugar maple</name>
    <dbReference type="NCBI Taxonomy" id="4024"/>
    <lineage>
        <taxon>Eukaryota</taxon>
        <taxon>Viridiplantae</taxon>
        <taxon>Streptophyta</taxon>
        <taxon>Embryophyta</taxon>
        <taxon>Tracheophyta</taxon>
        <taxon>Spermatophyta</taxon>
        <taxon>Magnoliopsida</taxon>
        <taxon>eudicotyledons</taxon>
        <taxon>Gunneridae</taxon>
        <taxon>Pentapetalae</taxon>
        <taxon>rosids</taxon>
        <taxon>malvids</taxon>
        <taxon>Sapindales</taxon>
        <taxon>Sapindaceae</taxon>
        <taxon>Hippocastanoideae</taxon>
        <taxon>Acereae</taxon>
        <taxon>Acer</taxon>
    </lineage>
</organism>
<feature type="domain" description="PGG" evidence="9">
    <location>
        <begin position="293"/>
        <end position="414"/>
    </location>
</feature>
<comment type="subcellular location">
    <subcellularLocation>
        <location evidence="1">Membrane</location>
        <topology evidence="1">Multi-pass membrane protein</topology>
    </subcellularLocation>
</comment>
<feature type="transmembrane region" description="Helical" evidence="8">
    <location>
        <begin position="392"/>
        <end position="414"/>
    </location>
</feature>
<reference evidence="10" key="1">
    <citation type="journal article" date="2022" name="Plant J.">
        <title>Strategies of tolerance reflected in two North American maple genomes.</title>
        <authorList>
            <person name="McEvoy S.L."/>
            <person name="Sezen U.U."/>
            <person name="Trouern-Trend A."/>
            <person name="McMahon S.M."/>
            <person name="Schaberg P.G."/>
            <person name="Yang J."/>
            <person name="Wegrzyn J.L."/>
            <person name="Swenson N.G."/>
        </authorList>
    </citation>
    <scope>NUCLEOTIDE SEQUENCE</scope>
    <source>
        <strain evidence="10">NS2018</strain>
    </source>
</reference>
<protein>
    <recommendedName>
        <fullName evidence="9">PGG domain-containing protein</fullName>
    </recommendedName>
</protein>
<evidence type="ECO:0000256" key="2">
    <source>
        <dbReference type="ARBA" id="ARBA00022692"/>
    </source>
</evidence>
<sequence>MAVQQSAKTTVEKLYDAAADGSVSSLHNLLQEDSLVLERVLSGCGETPLHISSMLGHIDFGKEIVNRKVELARVLDSRRSLPLYLAAARGHQQIVEFLLFTYPGGCLLNNIDGRNPVHIAAINGYTNVLKKILEMIPDSAKSLTTNEGTILQLCIKFNQFESFKLLVEHDPASVHVKDIDHNNTILHTAVEHKQVEVIRYLIDTTAIDMNAINLHGFTALDFCTIGRKDETIWGIENSLISVGAKNAKDIVLGSIASHATTASTHMATRGNNATASQATASQAQDDGLREKLEWIEKMSASLMIVASLVATVSFQVFFNPPGGVWQDTKAGFMFTDDPQSPKRAHITGTSIFAFYYPKEYRWFMLFNTTGFMSSCFIILLHVNGLPISSRFLVWILMVVIWISISSMAICYVIAADALYTIDLLLALALYFWFFFCGSSCSCAPNS</sequence>
<proteinExistence type="predicted"/>
<dbReference type="AlphaFoldDB" id="A0AA39RFA6"/>
<dbReference type="EMBL" id="JAUESC010000388">
    <property type="protein sequence ID" value="KAK0572294.1"/>
    <property type="molecule type" value="Genomic_DNA"/>
</dbReference>
<evidence type="ECO:0000313" key="11">
    <source>
        <dbReference type="Proteomes" id="UP001168877"/>
    </source>
</evidence>